<evidence type="ECO:0000256" key="7">
    <source>
        <dbReference type="RuleBase" id="RU361158"/>
    </source>
</evidence>
<keyword evidence="3" id="KW-0413">Isomerase</keyword>
<evidence type="ECO:0000259" key="8">
    <source>
        <dbReference type="Pfam" id="PF02431"/>
    </source>
</evidence>
<dbReference type="Gramene" id="FCD_00011567-RA">
    <property type="protein sequence ID" value="FCD_00011567-RA:cds"/>
    <property type="gene ID" value="FCD_00011567"/>
</dbReference>
<dbReference type="PANTHER" id="PTHR28039:SF8">
    <property type="entry name" value="CHALCONE--FLAVANONE ISOMERASE 1-RELATED"/>
    <property type="match status" value="1"/>
</dbReference>
<sequence length="203" mass="22042">MVAAASSLTPTRGRNRGISAIGGLVEDGIFVKYSVIGVYLAESSLPWLAVKWKGKTAKELVDFLKEYRQFEKFYRVTLVYPLTGSKFVEKVEANSIAIMKSAGVYGDAEMRATENFVELFQKENLPPKTGFSIIYTQSPAGSLPVRFSNDGSIPEEGNVIVNKALLEAVLDSIVGKNGVSPAAKRSLAERLSELFKAKANSVA</sequence>
<dbReference type="Gene3D" id="1.10.890.20">
    <property type="match status" value="1"/>
</dbReference>
<feature type="domain" description="Chalcone isomerase" evidence="8">
    <location>
        <begin position="23"/>
        <end position="194"/>
    </location>
</feature>
<comment type="caution">
    <text evidence="10">The sequence shown here is derived from an EMBL/GenBank/DDBJ whole genome shotgun (WGS) entry which is preliminary data.</text>
</comment>
<comment type="similarity">
    <text evidence="2 7">Belongs to the chalcone isomerase family.</text>
</comment>
<evidence type="ECO:0000256" key="3">
    <source>
        <dbReference type="ARBA" id="ARBA00023235"/>
    </source>
</evidence>
<dbReference type="InterPro" id="IPR016089">
    <property type="entry name" value="Chalcone_isomerase_bundle_sf"/>
</dbReference>
<accession>A0AA88E767</accession>
<dbReference type="InterPro" id="IPR036298">
    <property type="entry name" value="Chalcone_isomerase_sf"/>
</dbReference>
<comment type="pathway">
    <text evidence="1">Secondary metabolite biosynthesis; flavonoid biosynthesis.</text>
</comment>
<protein>
    <recommendedName>
        <fullName evidence="7">Chalcone-flavonone isomerase family protein</fullName>
    </recommendedName>
</protein>
<reference evidence="10" key="1">
    <citation type="submission" date="2023-07" db="EMBL/GenBank/DDBJ databases">
        <title>draft genome sequence of fig (Ficus carica).</title>
        <authorList>
            <person name="Takahashi T."/>
            <person name="Nishimura K."/>
        </authorList>
    </citation>
    <scope>NUCLEOTIDE SEQUENCE</scope>
</reference>
<evidence type="ECO:0000256" key="1">
    <source>
        <dbReference type="ARBA" id="ARBA00004966"/>
    </source>
</evidence>
<evidence type="ECO:0000256" key="2">
    <source>
        <dbReference type="ARBA" id="ARBA00007166"/>
    </source>
</evidence>
<dbReference type="PANTHER" id="PTHR28039">
    <property type="entry name" value="CHALCONE--FLAVONONE ISOMERASE 1-RELATED"/>
    <property type="match status" value="1"/>
</dbReference>
<evidence type="ECO:0000256" key="6">
    <source>
        <dbReference type="ARBA" id="ARBA00034056"/>
    </source>
</evidence>
<comment type="function">
    <text evidence="5">Catalyzes the intramolecular cyclization of bicyclic chalcones into tricyclic (S)-flavanones. Responsible for the isomerization of 4,2',4',6'-tetrahydroxychalcone (also termed chalcone) into naringenin.</text>
</comment>
<evidence type="ECO:0000256" key="4">
    <source>
        <dbReference type="ARBA" id="ARBA00023241"/>
    </source>
</evidence>
<dbReference type="Proteomes" id="UP001187192">
    <property type="component" value="Unassembled WGS sequence"/>
</dbReference>
<dbReference type="SUPFAM" id="SSF54626">
    <property type="entry name" value="Chalcone isomerase"/>
    <property type="match status" value="1"/>
</dbReference>
<comment type="catalytic activity">
    <reaction evidence="6">
        <text>a chalcone = a flavanone.</text>
        <dbReference type="EC" id="5.5.1.6"/>
    </reaction>
</comment>
<gene>
    <name evidence="9" type="ORF">TIFTF001_037981</name>
    <name evidence="10" type="ORF">TIFTF001_037985</name>
</gene>
<proteinExistence type="inferred from homology"/>
<evidence type="ECO:0000313" key="11">
    <source>
        <dbReference type="Proteomes" id="UP001187192"/>
    </source>
</evidence>
<organism evidence="10 11">
    <name type="scientific">Ficus carica</name>
    <name type="common">Common fig</name>
    <dbReference type="NCBI Taxonomy" id="3494"/>
    <lineage>
        <taxon>Eukaryota</taxon>
        <taxon>Viridiplantae</taxon>
        <taxon>Streptophyta</taxon>
        <taxon>Embryophyta</taxon>
        <taxon>Tracheophyta</taxon>
        <taxon>Spermatophyta</taxon>
        <taxon>Magnoliopsida</taxon>
        <taxon>eudicotyledons</taxon>
        <taxon>Gunneridae</taxon>
        <taxon>Pentapetalae</taxon>
        <taxon>rosids</taxon>
        <taxon>fabids</taxon>
        <taxon>Rosales</taxon>
        <taxon>Moraceae</taxon>
        <taxon>Ficeae</taxon>
        <taxon>Ficus</taxon>
    </lineage>
</organism>
<evidence type="ECO:0000256" key="5">
    <source>
        <dbReference type="ARBA" id="ARBA00025429"/>
    </source>
</evidence>
<dbReference type="InterPro" id="IPR016088">
    <property type="entry name" value="Chalcone_isomerase_3-sand"/>
</dbReference>
<keyword evidence="4" id="KW-0284">Flavonoid biosynthesis</keyword>
<dbReference type="GO" id="GO:0009813">
    <property type="term" value="P:flavonoid biosynthetic process"/>
    <property type="evidence" value="ECO:0007669"/>
    <property type="project" value="UniProtKB-KW"/>
</dbReference>
<keyword evidence="11" id="KW-1185">Reference proteome</keyword>
<dbReference type="InterPro" id="IPR044164">
    <property type="entry name" value="CFI"/>
</dbReference>
<name>A0AA88E767_FICCA</name>
<evidence type="ECO:0000313" key="10">
    <source>
        <dbReference type="EMBL" id="GMN68933.1"/>
    </source>
</evidence>
<dbReference type="Gene3D" id="3.50.70.10">
    <property type="match status" value="1"/>
</dbReference>
<dbReference type="EMBL" id="BTGU01000733">
    <property type="protein sequence ID" value="GMN68932.1"/>
    <property type="molecule type" value="Genomic_DNA"/>
</dbReference>
<dbReference type="AlphaFoldDB" id="A0AA88E767"/>
<dbReference type="Pfam" id="PF02431">
    <property type="entry name" value="Chalcone"/>
    <property type="match status" value="1"/>
</dbReference>
<dbReference type="EMBL" id="BTGU01000734">
    <property type="protein sequence ID" value="GMN68933.1"/>
    <property type="molecule type" value="Genomic_DNA"/>
</dbReference>
<evidence type="ECO:0000313" key="9">
    <source>
        <dbReference type="EMBL" id="GMN68932.1"/>
    </source>
</evidence>
<dbReference type="GO" id="GO:0045430">
    <property type="term" value="F:chalcone isomerase activity"/>
    <property type="evidence" value="ECO:0007669"/>
    <property type="project" value="UniProtKB-EC"/>
</dbReference>
<dbReference type="InterPro" id="IPR016087">
    <property type="entry name" value="Chalcone_isomerase"/>
</dbReference>